<dbReference type="Proteomes" id="UP000275281">
    <property type="component" value="Unassembled WGS sequence"/>
</dbReference>
<dbReference type="RefSeq" id="WP_124026984.1">
    <property type="nucleotide sequence ID" value="NZ_JBHRSN010000015.1"/>
</dbReference>
<gene>
    <name evidence="1" type="ORF">DRW07_05930</name>
</gene>
<accession>A0A3N5Y833</accession>
<dbReference type="OrthoDB" id="8585936at2"/>
<reference evidence="1 2" key="1">
    <citation type="submission" date="2018-11" db="EMBL/GenBank/DDBJ databases">
        <authorList>
            <person name="Ye M.-Q."/>
            <person name="Du Z.-J."/>
        </authorList>
    </citation>
    <scope>NUCLEOTIDE SEQUENCE [LARGE SCALE GENOMIC DNA]</scope>
    <source>
        <strain evidence="1 2">U0105</strain>
    </source>
</reference>
<dbReference type="AlphaFoldDB" id="A0A3N5Y833"/>
<proteinExistence type="predicted"/>
<protein>
    <submittedName>
        <fullName evidence="1">ABC transporter substrate-binding protein</fullName>
    </submittedName>
</protein>
<name>A0A3N5Y833_9ALTE</name>
<dbReference type="Gene3D" id="3.40.190.10">
    <property type="entry name" value="Periplasmic binding protein-like II"/>
    <property type="match status" value="2"/>
</dbReference>
<organism evidence="1 2">
    <name type="scientific">Alteromonas sediminis</name>
    <dbReference type="NCBI Taxonomy" id="2259342"/>
    <lineage>
        <taxon>Bacteria</taxon>
        <taxon>Pseudomonadati</taxon>
        <taxon>Pseudomonadota</taxon>
        <taxon>Gammaproteobacteria</taxon>
        <taxon>Alteromonadales</taxon>
        <taxon>Alteromonadaceae</taxon>
        <taxon>Alteromonas/Salinimonas group</taxon>
        <taxon>Alteromonas</taxon>
    </lineage>
</organism>
<evidence type="ECO:0000313" key="1">
    <source>
        <dbReference type="EMBL" id="RPJ67079.1"/>
    </source>
</evidence>
<comment type="caution">
    <text evidence="1">The sequence shown here is derived from an EMBL/GenBank/DDBJ whole genome shotgun (WGS) entry which is preliminary data.</text>
</comment>
<keyword evidence="2" id="KW-1185">Reference proteome</keyword>
<dbReference type="SUPFAM" id="SSF53850">
    <property type="entry name" value="Periplasmic binding protein-like II"/>
    <property type="match status" value="1"/>
</dbReference>
<dbReference type="EMBL" id="RPOK01000002">
    <property type="protein sequence ID" value="RPJ67079.1"/>
    <property type="molecule type" value="Genomic_DNA"/>
</dbReference>
<evidence type="ECO:0000313" key="2">
    <source>
        <dbReference type="Proteomes" id="UP000275281"/>
    </source>
</evidence>
<sequence length="255" mass="29677">MFNRLIIWLCVFIVGTGSVAFAEEKPVVSAYAYHLKPPFIIDPLQESGLCYDYSRLLSELSDVEFFTLFIPRKRLNRLLSDGGFDGIVLGANPLWFKDADKKKYLWSDPLIKDRDEFISLKSSKFDYVDPKSLLRHSLAGVRGFYYGKVEKAKAYGPIKRFDTIGEKEVLDMVVKGRADIGIISRSTLNYMRSLKPSEYEVLYLSRVPHEEYSRYVMLPNKRQKLHTKIVALMRSPEYQARWKKLVAKYNLKYED</sequence>